<evidence type="ECO:0000256" key="1">
    <source>
        <dbReference type="ARBA" id="ARBA00005032"/>
    </source>
</evidence>
<protein>
    <recommendedName>
        <fullName evidence="9">NEDD8-conjugating enzyme UBC12</fullName>
        <ecNumber evidence="7">2.3.2.34</ecNumber>
    </recommendedName>
    <alternativeName>
        <fullName evidence="8">NEDD8-conjugating enzyme Ubc12</fullName>
    </alternativeName>
    <alternativeName>
        <fullName evidence="10">RUB1-conjugating enzyme</fullName>
    </alternativeName>
    <alternativeName>
        <fullName evidence="11">Ubiquitin carrier protein 12</fullName>
    </alternativeName>
</protein>
<dbReference type="RefSeq" id="XP_018225883.1">
    <property type="nucleotide sequence ID" value="XM_018370593.1"/>
</dbReference>
<evidence type="ECO:0000256" key="11">
    <source>
        <dbReference type="ARBA" id="ARBA00044315"/>
    </source>
</evidence>
<dbReference type="Gene3D" id="3.10.110.10">
    <property type="entry name" value="Ubiquitin Conjugating Enzyme"/>
    <property type="match status" value="1"/>
</dbReference>
<feature type="domain" description="UBC core" evidence="14">
    <location>
        <begin position="22"/>
        <end position="166"/>
    </location>
</feature>
<dbReference type="EMBL" id="LFVZ01000008">
    <property type="protein sequence ID" value="KTW28174.1"/>
    <property type="molecule type" value="Genomic_DNA"/>
</dbReference>
<dbReference type="CDD" id="cd23794">
    <property type="entry name" value="UBCc_UBE2F_UBE2M"/>
    <property type="match status" value="1"/>
</dbReference>
<dbReference type="SUPFAM" id="SSF54495">
    <property type="entry name" value="UBC-like"/>
    <property type="match status" value="1"/>
</dbReference>
<dbReference type="InterPro" id="IPR023313">
    <property type="entry name" value="UBQ-conjugating_AS"/>
</dbReference>
<dbReference type="AlphaFoldDB" id="A0A0W4ZIJ7"/>
<comment type="pathway">
    <text evidence="1">Protein modification; protein neddylation.</text>
</comment>
<dbReference type="EC" id="2.3.2.34" evidence="7"/>
<evidence type="ECO:0000256" key="3">
    <source>
        <dbReference type="ARBA" id="ARBA00022741"/>
    </source>
</evidence>
<keyword evidence="5 13" id="KW-0067">ATP-binding</keyword>
<keyword evidence="4 13" id="KW-0833">Ubl conjugation pathway</keyword>
<sequence>MLRICNIKELLDTEMKNHKISAAQIRVQKDITELLLPETMKIEFPDIDDFLNFYLTITPDEGFYKGGSFCFKFNINENYPHDPPKVKCTQKIYHPNIDLNGNVCLNILREDWKPVLSLSAIMFGLQYLFLEPNTEDPLNKDAADDLRNNQESFRRNVQISMRGGYVLSEMFENVFS</sequence>
<dbReference type="Pfam" id="PF00179">
    <property type="entry name" value="UQ_con"/>
    <property type="match status" value="1"/>
</dbReference>
<dbReference type="GO" id="GO:0061654">
    <property type="term" value="F:NEDD8 conjugating enzyme activity"/>
    <property type="evidence" value="ECO:0007669"/>
    <property type="project" value="UniProtKB-EC"/>
</dbReference>
<comment type="caution">
    <text evidence="15">The sequence shown here is derived from an EMBL/GenBank/DDBJ whole genome shotgun (WGS) entry which is preliminary data.</text>
</comment>
<dbReference type="PROSITE" id="PS50127">
    <property type="entry name" value="UBC_2"/>
    <property type="match status" value="1"/>
</dbReference>
<keyword evidence="16" id="KW-1185">Reference proteome</keyword>
<reference evidence="16" key="1">
    <citation type="journal article" date="2016" name="Nat. Commun.">
        <title>Genome analysis of three Pneumocystis species reveals adaptation mechanisms to life exclusively in mammalian hosts.</title>
        <authorList>
            <person name="Ma L."/>
            <person name="Chen Z."/>
            <person name="Huang D.W."/>
            <person name="Kutty G."/>
            <person name="Ishihara M."/>
            <person name="Wang H."/>
            <person name="Abouelleil A."/>
            <person name="Bishop L."/>
            <person name="Davey E."/>
            <person name="Deng R."/>
            <person name="Deng X."/>
            <person name="Fan L."/>
            <person name="Fantoni G."/>
            <person name="Fitzgerald M."/>
            <person name="Gogineni E."/>
            <person name="Goldberg J.M."/>
            <person name="Handley G."/>
            <person name="Hu X."/>
            <person name="Huber C."/>
            <person name="Jiao X."/>
            <person name="Jones K."/>
            <person name="Levin J.Z."/>
            <person name="Liu Y."/>
            <person name="Macdonald P."/>
            <person name="Melnikov A."/>
            <person name="Raley C."/>
            <person name="Sassi M."/>
            <person name="Sherman B.T."/>
            <person name="Song X."/>
            <person name="Sykes S."/>
            <person name="Tran B."/>
            <person name="Walsh L."/>
            <person name="Xia Y."/>
            <person name="Yang J."/>
            <person name="Young S."/>
            <person name="Zeng Q."/>
            <person name="Zheng X."/>
            <person name="Stephens R."/>
            <person name="Nusbaum C."/>
            <person name="Birren B.W."/>
            <person name="Azadi P."/>
            <person name="Lempicki R.A."/>
            <person name="Cuomo C.A."/>
            <person name="Kovacs J.A."/>
        </authorList>
    </citation>
    <scope>NUCLEOTIDE SEQUENCE [LARGE SCALE GENOMIC DNA]</scope>
    <source>
        <strain evidence="16">B80</strain>
    </source>
</reference>
<evidence type="ECO:0000259" key="14">
    <source>
        <dbReference type="PROSITE" id="PS50127"/>
    </source>
</evidence>
<dbReference type="GO" id="GO:0005524">
    <property type="term" value="F:ATP binding"/>
    <property type="evidence" value="ECO:0007669"/>
    <property type="project" value="UniProtKB-UniRule"/>
</dbReference>
<evidence type="ECO:0000256" key="12">
    <source>
        <dbReference type="PROSITE-ProRule" id="PRU10133"/>
    </source>
</evidence>
<evidence type="ECO:0000256" key="8">
    <source>
        <dbReference type="ARBA" id="ARBA00044084"/>
    </source>
</evidence>
<keyword evidence="2" id="KW-0808">Transferase</keyword>
<comment type="similarity">
    <text evidence="13">Belongs to the ubiquitin-conjugating enzyme family.</text>
</comment>
<dbReference type="PROSITE" id="PS00183">
    <property type="entry name" value="UBC_1"/>
    <property type="match status" value="1"/>
</dbReference>
<organism evidence="15 16">
    <name type="scientific">Pneumocystis carinii (strain B80)</name>
    <name type="common">Rat pneumocystis pneumonia agent</name>
    <name type="synonym">Pneumocystis carinii f. sp. carinii</name>
    <dbReference type="NCBI Taxonomy" id="1408658"/>
    <lineage>
        <taxon>Eukaryota</taxon>
        <taxon>Fungi</taxon>
        <taxon>Dikarya</taxon>
        <taxon>Ascomycota</taxon>
        <taxon>Taphrinomycotina</taxon>
        <taxon>Pneumocystomycetes</taxon>
        <taxon>Pneumocystaceae</taxon>
        <taxon>Pneumocystis</taxon>
    </lineage>
</organism>
<dbReference type="OrthoDB" id="10249039at2759"/>
<accession>A0A0W4ZIJ7</accession>
<evidence type="ECO:0000256" key="10">
    <source>
        <dbReference type="ARBA" id="ARBA00044279"/>
    </source>
</evidence>
<keyword evidence="3 13" id="KW-0547">Nucleotide-binding</keyword>
<dbReference type="InterPro" id="IPR016135">
    <property type="entry name" value="UBQ-conjugating_enzyme/RWD"/>
</dbReference>
<evidence type="ECO:0000313" key="15">
    <source>
        <dbReference type="EMBL" id="KTW28174.1"/>
    </source>
</evidence>
<dbReference type="PANTHER" id="PTHR24067">
    <property type="entry name" value="UBIQUITIN-CONJUGATING ENZYME E2"/>
    <property type="match status" value="1"/>
</dbReference>
<evidence type="ECO:0000313" key="16">
    <source>
        <dbReference type="Proteomes" id="UP000054454"/>
    </source>
</evidence>
<evidence type="ECO:0000256" key="9">
    <source>
        <dbReference type="ARBA" id="ARBA00044092"/>
    </source>
</evidence>
<dbReference type="Proteomes" id="UP000054454">
    <property type="component" value="Unassembled WGS sequence"/>
</dbReference>
<dbReference type="GeneID" id="28936796"/>
<gene>
    <name evidence="15" type="ORF">T552_02033</name>
</gene>
<evidence type="ECO:0000256" key="13">
    <source>
        <dbReference type="RuleBase" id="RU362109"/>
    </source>
</evidence>
<proteinExistence type="inferred from homology"/>
<comment type="catalytic activity">
    <reaction evidence="6">
        <text>[E1 NEDD8-activating enzyme]-S-[NEDD8 protein]-yl-L-cysteine + [E2 NEDD8-conjugating enzyme]-L-cysteine = [E1 NEDD8-activating enzyme]-L-cysteine + [E2 NEDD8-conjugating enzyme]-S-[NEDD8-protein]-yl-L-cysteine.</text>
        <dbReference type="EC" id="2.3.2.34"/>
    </reaction>
</comment>
<name>A0A0W4ZIJ7_PNEC8</name>
<evidence type="ECO:0000256" key="2">
    <source>
        <dbReference type="ARBA" id="ARBA00022679"/>
    </source>
</evidence>
<feature type="active site" description="Glycyl thioester intermediate" evidence="12">
    <location>
        <position position="104"/>
    </location>
</feature>
<dbReference type="InterPro" id="IPR000608">
    <property type="entry name" value="UBC"/>
</dbReference>
<evidence type="ECO:0000256" key="7">
    <source>
        <dbReference type="ARBA" id="ARBA00044047"/>
    </source>
</evidence>
<dbReference type="InterPro" id="IPR050113">
    <property type="entry name" value="Ub_conjugating_enzyme"/>
</dbReference>
<dbReference type="SMART" id="SM00212">
    <property type="entry name" value="UBCc"/>
    <property type="match status" value="1"/>
</dbReference>
<evidence type="ECO:0000256" key="5">
    <source>
        <dbReference type="ARBA" id="ARBA00022840"/>
    </source>
</evidence>
<dbReference type="FunFam" id="3.10.110.10:FF:000005">
    <property type="entry name" value="NEDD8-conjugating enzyme Ubc12"/>
    <property type="match status" value="1"/>
</dbReference>
<evidence type="ECO:0000256" key="4">
    <source>
        <dbReference type="ARBA" id="ARBA00022786"/>
    </source>
</evidence>
<dbReference type="VEuPathDB" id="FungiDB:T552_02033"/>
<evidence type="ECO:0000256" key="6">
    <source>
        <dbReference type="ARBA" id="ARBA00043698"/>
    </source>
</evidence>